<dbReference type="Pfam" id="PF24175">
    <property type="entry name" value="SU10_adaptor"/>
    <property type="match status" value="1"/>
</dbReference>
<proteinExistence type="predicted"/>
<dbReference type="AlphaFoldDB" id="A0L8D4"/>
<organism evidence="1 2">
    <name type="scientific">Magnetococcus marinus (strain ATCC BAA-1437 / JCM 17883 / MC-1)</name>
    <dbReference type="NCBI Taxonomy" id="156889"/>
    <lineage>
        <taxon>Bacteria</taxon>
        <taxon>Pseudomonadati</taxon>
        <taxon>Pseudomonadota</taxon>
        <taxon>Magnetococcia</taxon>
        <taxon>Magnetococcales</taxon>
        <taxon>Magnetococcaceae</taxon>
        <taxon>Magnetococcus</taxon>
    </lineage>
</organism>
<protein>
    <submittedName>
        <fullName evidence="1">Uncharacterized protein</fullName>
    </submittedName>
</protein>
<dbReference type="Proteomes" id="UP000002586">
    <property type="component" value="Chromosome"/>
</dbReference>
<reference evidence="1 2" key="2">
    <citation type="journal article" date="2012" name="Int. J. Syst. Evol. Microbiol.">
        <title>Magnetococcus marinus gen. nov., sp. nov., a marine, magnetotactic bacterium that represents a novel lineage (Magnetococcaceae fam. nov.; Magnetococcales ord. nov.) at the base of the Alphaproteobacteria.</title>
        <authorList>
            <person name="Bazylinski D.A."/>
            <person name="Williams T.J."/>
            <person name="Lefevre C.T."/>
            <person name="Berg R.J."/>
            <person name="Zhang C.L."/>
            <person name="Bowser S.S."/>
            <person name="Dean A.J."/>
            <person name="Beveridge T.J."/>
        </authorList>
    </citation>
    <scope>NUCLEOTIDE SEQUENCE [LARGE SCALE GENOMIC DNA]</scope>
    <source>
        <strain evidence="2">ATCC BAA-1437 / JCM 17883 / MC-1</strain>
    </source>
</reference>
<name>A0L8D4_MAGMM</name>
<gene>
    <name evidence="1" type="ordered locus">Mmc1_1719</name>
</gene>
<dbReference type="RefSeq" id="WP_011713375.1">
    <property type="nucleotide sequence ID" value="NC_008576.1"/>
</dbReference>
<dbReference type="EMBL" id="CP000471">
    <property type="protein sequence ID" value="ABK44227.1"/>
    <property type="molecule type" value="Genomic_DNA"/>
</dbReference>
<dbReference type="InterPro" id="IPR056209">
    <property type="entry name" value="SU10_adaptor"/>
</dbReference>
<dbReference type="eggNOG" id="ENOG503396G">
    <property type="taxonomic scope" value="Bacteria"/>
</dbReference>
<reference evidence="2" key="1">
    <citation type="journal article" date="2009" name="Appl. Environ. Microbiol.">
        <title>Complete genome sequence of the chemolithoautotrophic marine magnetotactic coccus strain MC-1.</title>
        <authorList>
            <person name="Schubbe S."/>
            <person name="Williams T.J."/>
            <person name="Xie G."/>
            <person name="Kiss H.E."/>
            <person name="Brettin T.S."/>
            <person name="Martinez D."/>
            <person name="Ross C.A."/>
            <person name="Schuler D."/>
            <person name="Cox B.L."/>
            <person name="Nealson K.H."/>
            <person name="Bazylinski D.A."/>
        </authorList>
    </citation>
    <scope>NUCLEOTIDE SEQUENCE [LARGE SCALE GENOMIC DNA]</scope>
    <source>
        <strain evidence="2">ATCC BAA-1437 / JCM 17883 / MC-1</strain>
    </source>
</reference>
<dbReference type="KEGG" id="mgm:Mmc1_1719"/>
<evidence type="ECO:0000313" key="1">
    <source>
        <dbReference type="EMBL" id="ABK44227.1"/>
    </source>
</evidence>
<accession>A0L8D4</accession>
<dbReference type="HOGENOM" id="CLU_104191_0_0_5"/>
<dbReference type="OrthoDB" id="7220388at2"/>
<evidence type="ECO:0000313" key="2">
    <source>
        <dbReference type="Proteomes" id="UP000002586"/>
    </source>
</evidence>
<keyword evidence="2" id="KW-1185">Reference proteome</keyword>
<dbReference type="STRING" id="156889.Mmc1_1719"/>
<sequence length="233" mass="25551">MSLLSMVQQAADLIGVQRPTQVVSSSDPTIRQLLAVAQMEGRTLAARGPWPEMTREASFTTVAGQANYDLQSLVPDMDFLINNTMWNRTTGRVVGGPMSAMDWQANRAHGSATPFPTFRIREGVLMFAPTPAQSESYSFEYHSKNWCKSSAGDGQQGWQADSDVGILSEHLMTLGLVWRFKKAKGFDYSQEYGAYQNEVSQKKARSGGSPILSLVGGPSYTIQRGVTGGGHWY</sequence>